<keyword evidence="2" id="KW-1185">Reference proteome</keyword>
<evidence type="ECO:0000313" key="1">
    <source>
        <dbReference type="EMBL" id="EMI55139.1"/>
    </source>
</evidence>
<dbReference type="Proteomes" id="UP000011885">
    <property type="component" value="Unassembled WGS sequence"/>
</dbReference>
<name>M5U1H9_9BACT</name>
<proteinExistence type="predicted"/>
<evidence type="ECO:0000313" key="2">
    <source>
        <dbReference type="Proteomes" id="UP000011885"/>
    </source>
</evidence>
<reference evidence="1 2" key="1">
    <citation type="journal article" date="2013" name="Mar. Genomics">
        <title>Expression of sulfatases in Rhodopirellula baltica and the diversity of sulfatases in the genus Rhodopirellula.</title>
        <authorList>
            <person name="Wegner C.E."/>
            <person name="Richter-Heitmann T."/>
            <person name="Klindworth A."/>
            <person name="Klockow C."/>
            <person name="Richter M."/>
            <person name="Achstetter T."/>
            <person name="Glockner F.O."/>
            <person name="Harder J."/>
        </authorList>
    </citation>
    <scope>NUCLEOTIDE SEQUENCE [LARGE SCALE GENOMIC DNA]</scope>
    <source>
        <strain evidence="1 2">SM41</strain>
    </source>
</reference>
<gene>
    <name evidence="1" type="ORF">RSSM_03463</name>
</gene>
<accession>M5U1H9</accession>
<protein>
    <submittedName>
        <fullName evidence="1">Uncharacterized protein</fullName>
    </submittedName>
</protein>
<comment type="caution">
    <text evidence="1">The sequence shown here is derived from an EMBL/GenBank/DDBJ whole genome shotgun (WGS) entry which is preliminary data.</text>
</comment>
<sequence>MAMTSGNSSLSQKMLRQYEAFSKSNHVIEMTFREGERSQRLRSSNDNRRALRRRFVSLPVSL</sequence>
<dbReference type="AlphaFoldDB" id="M5U1H9"/>
<organism evidence="1 2">
    <name type="scientific">Rhodopirellula sallentina SM41</name>
    <dbReference type="NCBI Taxonomy" id="1263870"/>
    <lineage>
        <taxon>Bacteria</taxon>
        <taxon>Pseudomonadati</taxon>
        <taxon>Planctomycetota</taxon>
        <taxon>Planctomycetia</taxon>
        <taxon>Pirellulales</taxon>
        <taxon>Pirellulaceae</taxon>
        <taxon>Rhodopirellula</taxon>
    </lineage>
</organism>
<dbReference type="EMBL" id="ANOH01000228">
    <property type="protein sequence ID" value="EMI55139.1"/>
    <property type="molecule type" value="Genomic_DNA"/>
</dbReference>